<dbReference type="AlphaFoldDB" id="A0A9N9DIM3"/>
<comment type="caution">
    <text evidence="1">The sequence shown here is derived from an EMBL/GenBank/DDBJ whole genome shotgun (WGS) entry which is preliminary data.</text>
</comment>
<organism evidence="1 2">
    <name type="scientific">Paraglomus occultum</name>
    <dbReference type="NCBI Taxonomy" id="144539"/>
    <lineage>
        <taxon>Eukaryota</taxon>
        <taxon>Fungi</taxon>
        <taxon>Fungi incertae sedis</taxon>
        <taxon>Mucoromycota</taxon>
        <taxon>Glomeromycotina</taxon>
        <taxon>Glomeromycetes</taxon>
        <taxon>Paraglomerales</taxon>
        <taxon>Paraglomeraceae</taxon>
        <taxon>Paraglomus</taxon>
    </lineage>
</organism>
<accession>A0A9N9DIM3</accession>
<name>A0A9N9DIM3_9GLOM</name>
<evidence type="ECO:0000313" key="1">
    <source>
        <dbReference type="EMBL" id="CAG8640184.1"/>
    </source>
</evidence>
<evidence type="ECO:0000313" key="2">
    <source>
        <dbReference type="Proteomes" id="UP000789572"/>
    </source>
</evidence>
<keyword evidence="2" id="KW-1185">Reference proteome</keyword>
<proteinExistence type="predicted"/>
<dbReference type="Proteomes" id="UP000789572">
    <property type="component" value="Unassembled WGS sequence"/>
</dbReference>
<dbReference type="OrthoDB" id="73465at2759"/>
<reference evidence="1" key="1">
    <citation type="submission" date="2021-06" db="EMBL/GenBank/DDBJ databases">
        <authorList>
            <person name="Kallberg Y."/>
            <person name="Tangrot J."/>
            <person name="Rosling A."/>
        </authorList>
    </citation>
    <scope>NUCLEOTIDE SEQUENCE</scope>
    <source>
        <strain evidence="1">IA702</strain>
    </source>
</reference>
<protein>
    <submittedName>
        <fullName evidence="1">1388_t:CDS:1</fullName>
    </submittedName>
</protein>
<dbReference type="EMBL" id="CAJVPJ010003449">
    <property type="protein sequence ID" value="CAG8640184.1"/>
    <property type="molecule type" value="Genomic_DNA"/>
</dbReference>
<sequence>MDTQTCDKARQSFIDAGALLSKIYNFPQTITVAAEFADLCTTLGGCTTDRTIVGAAAPSRFFSMTGEDGAVRIYPQILTKFANPTSAVPFDTHDIIASFNSKLAPYFFFSGDTDITPKQVDFVGVVAHEFHHGLGFLSSWRPSGVDNVVTPLIHVDGSNKLRVRETIFDQFIIRTADGKPLTEFTAKFEQAIDGQTYTTDAALASTIEMVATDNLITTATDYITPNAIGFLPKGKTNIIDAVILETALNPFAVGSTGSHVDFTTYSNSPDWLMVYNVIQGKTFQQIDQDNGAATPDTIVGPNIKAIMESMGLPTPDNPNPFVPTIVNEEPISNEN</sequence>
<gene>
    <name evidence="1" type="ORF">POCULU_LOCUS9373</name>
</gene>